<protein>
    <submittedName>
        <fullName evidence="1">Uncharacterized protein</fullName>
    </submittedName>
</protein>
<dbReference type="AlphaFoldDB" id="A0A5P1FDM0"/>
<dbReference type="Gramene" id="ONK76458">
    <property type="protein sequence ID" value="ONK76458"/>
    <property type="gene ID" value="A4U43_C03F28100"/>
</dbReference>
<dbReference type="EMBL" id="CM007383">
    <property type="protein sequence ID" value="ONK76458.1"/>
    <property type="molecule type" value="Genomic_DNA"/>
</dbReference>
<name>A0A5P1FDM0_ASPOF</name>
<reference evidence="2" key="1">
    <citation type="journal article" date="2017" name="Nat. Commun.">
        <title>The asparagus genome sheds light on the origin and evolution of a young Y chromosome.</title>
        <authorList>
            <person name="Harkess A."/>
            <person name="Zhou J."/>
            <person name="Xu C."/>
            <person name="Bowers J.E."/>
            <person name="Van der Hulst R."/>
            <person name="Ayyampalayam S."/>
            <person name="Mercati F."/>
            <person name="Riccardi P."/>
            <person name="McKain M.R."/>
            <person name="Kakrana A."/>
            <person name="Tang H."/>
            <person name="Ray J."/>
            <person name="Groenendijk J."/>
            <person name="Arikit S."/>
            <person name="Mathioni S.M."/>
            <person name="Nakano M."/>
            <person name="Shan H."/>
            <person name="Telgmann-Rauber A."/>
            <person name="Kanno A."/>
            <person name="Yue Z."/>
            <person name="Chen H."/>
            <person name="Li W."/>
            <person name="Chen Y."/>
            <person name="Xu X."/>
            <person name="Zhang Y."/>
            <person name="Luo S."/>
            <person name="Chen H."/>
            <person name="Gao J."/>
            <person name="Mao Z."/>
            <person name="Pires J.C."/>
            <person name="Luo M."/>
            <person name="Kudrna D."/>
            <person name="Wing R.A."/>
            <person name="Meyers B.C."/>
            <person name="Yi K."/>
            <person name="Kong H."/>
            <person name="Lavrijsen P."/>
            <person name="Sunseri F."/>
            <person name="Falavigna A."/>
            <person name="Ye Y."/>
            <person name="Leebens-Mack J.H."/>
            <person name="Chen G."/>
        </authorList>
    </citation>
    <scope>NUCLEOTIDE SEQUENCE [LARGE SCALE GENOMIC DNA]</scope>
    <source>
        <strain evidence="2">cv. DH0086</strain>
    </source>
</reference>
<evidence type="ECO:0000313" key="1">
    <source>
        <dbReference type="EMBL" id="ONK76458.1"/>
    </source>
</evidence>
<dbReference type="Proteomes" id="UP000243459">
    <property type="component" value="Chromosome 3"/>
</dbReference>
<proteinExistence type="predicted"/>
<sequence>MPGGWVAVVNGRLGWHRGRNWSAAVGLGAGFGWQRGAWLMGTLGVLRRGTVGGEPTRAPAWRTAAAPWAAVRVGRGLATGQEVRSGGQMADGLKMRWSRSGVARSAAALRSSGGGGRGVERFAWCDRGREG</sequence>
<organism evidence="1 2">
    <name type="scientific">Asparagus officinalis</name>
    <name type="common">Garden asparagus</name>
    <dbReference type="NCBI Taxonomy" id="4686"/>
    <lineage>
        <taxon>Eukaryota</taxon>
        <taxon>Viridiplantae</taxon>
        <taxon>Streptophyta</taxon>
        <taxon>Embryophyta</taxon>
        <taxon>Tracheophyta</taxon>
        <taxon>Spermatophyta</taxon>
        <taxon>Magnoliopsida</taxon>
        <taxon>Liliopsida</taxon>
        <taxon>Asparagales</taxon>
        <taxon>Asparagaceae</taxon>
        <taxon>Asparagoideae</taxon>
        <taxon>Asparagus</taxon>
    </lineage>
</organism>
<gene>
    <name evidence="1" type="ORF">A4U43_C03F28100</name>
</gene>
<keyword evidence="2" id="KW-1185">Reference proteome</keyword>
<accession>A0A5P1FDM0</accession>
<evidence type="ECO:0000313" key="2">
    <source>
        <dbReference type="Proteomes" id="UP000243459"/>
    </source>
</evidence>